<evidence type="ECO:0000256" key="1">
    <source>
        <dbReference type="ARBA" id="ARBA00024353"/>
    </source>
</evidence>
<protein>
    <recommendedName>
        <fullName evidence="2">Anti-sigma-W factor RsiW</fullName>
    </recommendedName>
</protein>
<evidence type="ECO:0000259" key="4">
    <source>
        <dbReference type="Pfam" id="PF13490"/>
    </source>
</evidence>
<keyword evidence="3" id="KW-0812">Transmembrane</keyword>
<dbReference type="Pfam" id="PF13490">
    <property type="entry name" value="zf-HC2"/>
    <property type="match status" value="1"/>
</dbReference>
<accession>V6MCD8</accession>
<keyword evidence="3" id="KW-1133">Transmembrane helix</keyword>
<dbReference type="STRING" id="1408254.T458_02445"/>
<dbReference type="AlphaFoldDB" id="V6MCD8"/>
<dbReference type="Gene3D" id="2.60.40.1630">
    <property type="entry name" value="bacillus anthracis domain"/>
    <property type="match status" value="1"/>
</dbReference>
<dbReference type="InterPro" id="IPR041916">
    <property type="entry name" value="Anti_sigma_zinc_sf"/>
</dbReference>
<dbReference type="Pfam" id="PF13786">
    <property type="entry name" value="DUF4179"/>
    <property type="match status" value="1"/>
</dbReference>
<evidence type="ECO:0000313" key="7">
    <source>
        <dbReference type="Proteomes" id="UP000017973"/>
    </source>
</evidence>
<reference evidence="6 7" key="1">
    <citation type="journal article" date="2014" name="Genome Announc.">
        <title>Draft Genome Sequence of Brevibacillus panacihumi Strain W25, a Halotolerant Hydrocarbon-Degrading Bacterium.</title>
        <authorList>
            <person name="Wang X."/>
            <person name="Jin D."/>
            <person name="Zhou L."/>
            <person name="Wu L."/>
            <person name="An W."/>
            <person name="Chen Y."/>
            <person name="Zhao L."/>
        </authorList>
    </citation>
    <scope>NUCLEOTIDE SEQUENCE [LARGE SCALE GENOMIC DNA]</scope>
    <source>
        <strain evidence="6 7">W25</strain>
    </source>
</reference>
<dbReference type="HOGENOM" id="CLU_035024_0_0_9"/>
<dbReference type="InterPro" id="IPR025436">
    <property type="entry name" value="DUF4179"/>
</dbReference>
<comment type="caution">
    <text evidence="6">The sequence shown here is derived from an EMBL/GenBank/DDBJ whole genome shotgun (WGS) entry which is preliminary data.</text>
</comment>
<dbReference type="Gene3D" id="1.10.10.1320">
    <property type="entry name" value="Anti-sigma factor, zinc-finger domain"/>
    <property type="match status" value="1"/>
</dbReference>
<gene>
    <name evidence="6" type="ORF">T458_02445</name>
</gene>
<evidence type="ECO:0000256" key="3">
    <source>
        <dbReference type="SAM" id="Phobius"/>
    </source>
</evidence>
<evidence type="ECO:0000259" key="5">
    <source>
        <dbReference type="Pfam" id="PF13786"/>
    </source>
</evidence>
<dbReference type="PATRIC" id="fig|1408254.3.peg.499"/>
<dbReference type="RefSeq" id="WP_023554575.1">
    <property type="nucleotide sequence ID" value="NZ_KI629782.1"/>
</dbReference>
<dbReference type="InterPro" id="IPR027383">
    <property type="entry name" value="Znf_put"/>
</dbReference>
<keyword evidence="7" id="KW-1185">Reference proteome</keyword>
<feature type="domain" description="DUF4179" evidence="5">
    <location>
        <begin position="87"/>
        <end position="171"/>
    </location>
</feature>
<feature type="transmembrane region" description="Helical" evidence="3">
    <location>
        <begin position="91"/>
        <end position="113"/>
    </location>
</feature>
<dbReference type="Proteomes" id="UP000017973">
    <property type="component" value="Unassembled WGS sequence"/>
</dbReference>
<dbReference type="OrthoDB" id="2473268at2"/>
<proteinExistence type="inferred from homology"/>
<comment type="similarity">
    <text evidence="1">Belongs to the zinc-associated anti-sigma factor (ZAS) superfamily. Anti-sigma-W factor family.</text>
</comment>
<keyword evidence="3" id="KW-0472">Membrane</keyword>
<feature type="domain" description="Putative zinc-finger" evidence="4">
    <location>
        <begin position="7"/>
        <end position="36"/>
    </location>
</feature>
<name>V6MCD8_9BACL</name>
<organism evidence="6 7">
    <name type="scientific">Brevibacillus panacihumi W25</name>
    <dbReference type="NCBI Taxonomy" id="1408254"/>
    <lineage>
        <taxon>Bacteria</taxon>
        <taxon>Bacillati</taxon>
        <taxon>Bacillota</taxon>
        <taxon>Bacilli</taxon>
        <taxon>Bacillales</taxon>
        <taxon>Paenibacillaceae</taxon>
        <taxon>Brevibacillus</taxon>
    </lineage>
</organism>
<evidence type="ECO:0000256" key="2">
    <source>
        <dbReference type="ARBA" id="ARBA00024438"/>
    </source>
</evidence>
<dbReference type="EMBL" id="AYJU01000001">
    <property type="protein sequence ID" value="EST56194.1"/>
    <property type="molecule type" value="Genomic_DNA"/>
</dbReference>
<dbReference type="eggNOG" id="COG5662">
    <property type="taxonomic scope" value="Bacteria"/>
</dbReference>
<sequence>MKCSRADALRAYMNGELSEQESRLLERHVEGCLSCQRQMESEEEWELGDLQVPSELPLDFSQKVMHALEHLPVPVPRPDWKKRSVTILKRTTVAVASVAALITFTSMVSPTFASYVNNVIQTIQGVDKGMKQAAENGYAQEINKQMTDQGITLVVKEVVADPMRIAIFCDVLDQDGNRISTSIQGDDIRLVFKNKDGVELHGGGSSTIGQRGEYLVLNQEIFSFLPDPTDIPDELFVGVHATSLKGKEGNWLIEFPVDMKKAKAVVSYTDINQQYTTPQGISLKLNRMMTVPSASLLELETDWTKERTEQVEKIMKENGWEVGEPERGKISKAELMQSYFKRIGLAYQIMDENGKVIAGWDDAMYDEVNQIKANTVDLTRRGAEAPNENRITAWNGFAPFADSQKLKVKLHSLYLFEPAAFKAQVPVDTLINEKVTIDSHDNILALTGFSLKTTEQEEKIGDFTYRGMGAIIPFMAKLPDGIVYTSEWKAKDEKGKEYPVSRNEAYGRGEDGRVEVTGTLYIRGLNHQPKTLTLSYEVQQRQYRDLDWEVPINTGS</sequence>
<evidence type="ECO:0000313" key="6">
    <source>
        <dbReference type="EMBL" id="EST56194.1"/>
    </source>
</evidence>